<proteinExistence type="predicted"/>
<dbReference type="PROSITE" id="PS00197">
    <property type="entry name" value="2FE2S_FER_1"/>
    <property type="match status" value="1"/>
</dbReference>
<dbReference type="InterPro" id="IPR001041">
    <property type="entry name" value="2Fe-2S_ferredoxin-type"/>
</dbReference>
<name>A0A328VIT3_9CHLR</name>
<dbReference type="AlphaFoldDB" id="A0A328VIT3"/>
<dbReference type="Pfam" id="PF00111">
    <property type="entry name" value="Fer2"/>
    <property type="match status" value="1"/>
</dbReference>
<dbReference type="InterPro" id="IPR036884">
    <property type="entry name" value="2Fe-2S-bd_dom_sf"/>
</dbReference>
<dbReference type="SUPFAM" id="SSF47741">
    <property type="entry name" value="CO dehydrogenase ISP C-domain like"/>
    <property type="match status" value="1"/>
</dbReference>
<keyword evidence="5" id="KW-0411">Iron-sulfur</keyword>
<reference evidence="7 8" key="1">
    <citation type="submission" date="2016-08" db="EMBL/GenBank/DDBJ databases">
        <title>Analysis of Carbohydrate Active Enzymes in Thermogemmatispora T81 Reveals Carbohydrate Degradation Ability.</title>
        <authorList>
            <person name="Tomazini A."/>
            <person name="Lal S."/>
            <person name="Stott M."/>
            <person name="Henrissat B."/>
            <person name="Polikarpov I."/>
            <person name="Sparling R."/>
            <person name="Levin D.B."/>
        </authorList>
    </citation>
    <scope>NUCLEOTIDE SEQUENCE [LARGE SCALE GENOMIC DNA]</scope>
    <source>
        <strain evidence="7 8">T81</strain>
    </source>
</reference>
<dbReference type="InterPro" id="IPR036010">
    <property type="entry name" value="2Fe-2S_ferredoxin-like_sf"/>
</dbReference>
<protein>
    <recommendedName>
        <fullName evidence="6">2Fe-2S ferredoxin-type domain-containing protein</fullName>
    </recommendedName>
</protein>
<evidence type="ECO:0000259" key="6">
    <source>
        <dbReference type="PROSITE" id="PS51085"/>
    </source>
</evidence>
<dbReference type="Proteomes" id="UP000248706">
    <property type="component" value="Unassembled WGS sequence"/>
</dbReference>
<dbReference type="Gene3D" id="3.10.20.30">
    <property type="match status" value="1"/>
</dbReference>
<dbReference type="RefSeq" id="WP_223258405.1">
    <property type="nucleotide sequence ID" value="NZ_MCIF01000002.1"/>
</dbReference>
<keyword evidence="3" id="KW-0560">Oxidoreductase</keyword>
<organism evidence="7 8">
    <name type="scientific">Thermogemmatispora tikiterensis</name>
    <dbReference type="NCBI Taxonomy" id="1825093"/>
    <lineage>
        <taxon>Bacteria</taxon>
        <taxon>Bacillati</taxon>
        <taxon>Chloroflexota</taxon>
        <taxon>Ktedonobacteria</taxon>
        <taxon>Thermogemmatisporales</taxon>
        <taxon>Thermogemmatisporaceae</taxon>
        <taxon>Thermogemmatispora</taxon>
    </lineage>
</organism>
<dbReference type="CDD" id="cd00207">
    <property type="entry name" value="fer2"/>
    <property type="match status" value="1"/>
</dbReference>
<keyword evidence="1" id="KW-0001">2Fe-2S</keyword>
<dbReference type="InterPro" id="IPR051452">
    <property type="entry name" value="Diverse_Oxidoreductases"/>
</dbReference>
<dbReference type="Pfam" id="PF01799">
    <property type="entry name" value="Fer2_2"/>
    <property type="match status" value="1"/>
</dbReference>
<evidence type="ECO:0000313" key="7">
    <source>
        <dbReference type="EMBL" id="RAQ97616.1"/>
    </source>
</evidence>
<dbReference type="Gene3D" id="1.10.150.120">
    <property type="entry name" value="[2Fe-2S]-binding domain"/>
    <property type="match status" value="1"/>
</dbReference>
<dbReference type="SUPFAM" id="SSF54292">
    <property type="entry name" value="2Fe-2S ferredoxin-like"/>
    <property type="match status" value="1"/>
</dbReference>
<dbReference type="GO" id="GO:0046872">
    <property type="term" value="F:metal ion binding"/>
    <property type="evidence" value="ECO:0007669"/>
    <property type="project" value="UniProtKB-KW"/>
</dbReference>
<evidence type="ECO:0000256" key="1">
    <source>
        <dbReference type="ARBA" id="ARBA00022714"/>
    </source>
</evidence>
<feature type="domain" description="2Fe-2S ferredoxin-type" evidence="6">
    <location>
        <begin position="4"/>
        <end position="80"/>
    </location>
</feature>
<dbReference type="PANTHER" id="PTHR44379">
    <property type="entry name" value="OXIDOREDUCTASE WITH IRON-SULFUR SUBUNIT"/>
    <property type="match status" value="1"/>
</dbReference>
<dbReference type="PANTHER" id="PTHR44379:SF5">
    <property type="entry name" value="OXIDOREDUCTASE WITH IRON-SULFUR SUBUNIT"/>
    <property type="match status" value="1"/>
</dbReference>
<accession>A0A328VIT3</accession>
<keyword evidence="8" id="KW-1185">Reference proteome</keyword>
<sequence>MAAMEIHFTLNGQPVTVQAEPDEMLLEVLRRELGLRSVRETCGLGICGACTALLNGQPISTCILLAPLAEGCEITTVEGLGGRHPVQRAFEEVQAFQCGYCTPGMILTIKALLEEQPEPDEETIRRALGGNLCRCGCYLKIIQAAQRAAALLAEERQRQPQPGPASIS</sequence>
<dbReference type="GO" id="GO:0051537">
    <property type="term" value="F:2 iron, 2 sulfur cluster binding"/>
    <property type="evidence" value="ECO:0007669"/>
    <property type="project" value="UniProtKB-KW"/>
</dbReference>
<keyword evidence="2" id="KW-0479">Metal-binding</keyword>
<dbReference type="InterPro" id="IPR006058">
    <property type="entry name" value="2Fe2S_fd_BS"/>
</dbReference>
<dbReference type="GO" id="GO:0016491">
    <property type="term" value="F:oxidoreductase activity"/>
    <property type="evidence" value="ECO:0007669"/>
    <property type="project" value="UniProtKB-KW"/>
</dbReference>
<evidence type="ECO:0000256" key="5">
    <source>
        <dbReference type="ARBA" id="ARBA00023014"/>
    </source>
</evidence>
<evidence type="ECO:0000256" key="4">
    <source>
        <dbReference type="ARBA" id="ARBA00023004"/>
    </source>
</evidence>
<dbReference type="EMBL" id="MCIF01000002">
    <property type="protein sequence ID" value="RAQ97616.1"/>
    <property type="molecule type" value="Genomic_DNA"/>
</dbReference>
<evidence type="ECO:0000256" key="3">
    <source>
        <dbReference type="ARBA" id="ARBA00023002"/>
    </source>
</evidence>
<evidence type="ECO:0000256" key="2">
    <source>
        <dbReference type="ARBA" id="ARBA00022723"/>
    </source>
</evidence>
<dbReference type="InterPro" id="IPR002888">
    <property type="entry name" value="2Fe-2S-bd"/>
</dbReference>
<comment type="caution">
    <text evidence="7">The sequence shown here is derived from an EMBL/GenBank/DDBJ whole genome shotgun (WGS) entry which is preliminary data.</text>
</comment>
<gene>
    <name evidence="7" type="ORF">A4R35_18910</name>
</gene>
<evidence type="ECO:0000313" key="8">
    <source>
        <dbReference type="Proteomes" id="UP000248706"/>
    </source>
</evidence>
<dbReference type="PROSITE" id="PS51085">
    <property type="entry name" value="2FE2S_FER_2"/>
    <property type="match status" value="1"/>
</dbReference>
<keyword evidence="4" id="KW-0408">Iron</keyword>
<dbReference type="InterPro" id="IPR012675">
    <property type="entry name" value="Beta-grasp_dom_sf"/>
</dbReference>